<evidence type="ECO:0000256" key="1">
    <source>
        <dbReference type="SAM" id="MobiDB-lite"/>
    </source>
</evidence>
<proteinExistence type="predicted"/>
<dbReference type="GO" id="GO:0005634">
    <property type="term" value="C:nucleus"/>
    <property type="evidence" value="ECO:0000318"/>
    <property type="project" value="GO_Central"/>
</dbReference>
<keyword evidence="3" id="KW-1185">Reference proteome</keyword>
<feature type="region of interest" description="Disordered" evidence="1">
    <location>
        <begin position="1"/>
        <end position="46"/>
    </location>
</feature>
<name>E3JZD0_PUCGT</name>
<feature type="region of interest" description="Disordered" evidence="1">
    <location>
        <begin position="633"/>
        <end position="652"/>
    </location>
</feature>
<organism evidence="2 3">
    <name type="scientific">Puccinia graminis f. sp. tritici (strain CRL 75-36-700-3 / race SCCL)</name>
    <name type="common">Black stem rust fungus</name>
    <dbReference type="NCBI Taxonomy" id="418459"/>
    <lineage>
        <taxon>Eukaryota</taxon>
        <taxon>Fungi</taxon>
        <taxon>Dikarya</taxon>
        <taxon>Basidiomycota</taxon>
        <taxon>Pucciniomycotina</taxon>
        <taxon>Pucciniomycetes</taxon>
        <taxon>Pucciniales</taxon>
        <taxon>Pucciniaceae</taxon>
        <taxon>Puccinia</taxon>
    </lineage>
</organism>
<dbReference type="GO" id="GO:0006357">
    <property type="term" value="P:regulation of transcription by RNA polymerase II"/>
    <property type="evidence" value="ECO:0000318"/>
    <property type="project" value="GO_Central"/>
</dbReference>
<dbReference type="PANTHER" id="PTHR46169">
    <property type="entry name" value="DNA REPLICATION-RELATED ELEMENT FACTOR, ISOFORM A"/>
    <property type="match status" value="1"/>
</dbReference>
<reference evidence="3" key="2">
    <citation type="journal article" date="2011" name="Proc. Natl. Acad. Sci. U.S.A.">
        <title>Obligate biotrophy features unraveled by the genomic analysis of rust fungi.</title>
        <authorList>
            <person name="Duplessis S."/>
            <person name="Cuomo C.A."/>
            <person name="Lin Y.-C."/>
            <person name="Aerts A."/>
            <person name="Tisserant E."/>
            <person name="Veneault-Fourrey C."/>
            <person name="Joly D.L."/>
            <person name="Hacquard S."/>
            <person name="Amselem J."/>
            <person name="Cantarel B.L."/>
            <person name="Chiu R."/>
            <person name="Coutinho P.M."/>
            <person name="Feau N."/>
            <person name="Field M."/>
            <person name="Frey P."/>
            <person name="Gelhaye E."/>
            <person name="Goldberg J."/>
            <person name="Grabherr M.G."/>
            <person name="Kodira C.D."/>
            <person name="Kohler A."/>
            <person name="Kuees U."/>
            <person name="Lindquist E.A."/>
            <person name="Lucas S.M."/>
            <person name="Mago R."/>
            <person name="Mauceli E."/>
            <person name="Morin E."/>
            <person name="Murat C."/>
            <person name="Pangilinan J.L."/>
            <person name="Park R."/>
            <person name="Pearson M."/>
            <person name="Quesneville H."/>
            <person name="Rouhier N."/>
            <person name="Sakthikumar S."/>
            <person name="Salamov A.A."/>
            <person name="Schmutz J."/>
            <person name="Selles B."/>
            <person name="Shapiro H."/>
            <person name="Tanguay P."/>
            <person name="Tuskan G.A."/>
            <person name="Henrissat B."/>
            <person name="Van de Peer Y."/>
            <person name="Rouze P."/>
            <person name="Ellis J.G."/>
            <person name="Dodds P.N."/>
            <person name="Schein J.E."/>
            <person name="Zhong S."/>
            <person name="Hamelin R.C."/>
            <person name="Grigoriev I.V."/>
            <person name="Szabo L.J."/>
            <person name="Martin F."/>
        </authorList>
    </citation>
    <scope>NUCLEOTIDE SEQUENCE [LARGE SCALE GENOMIC DNA]</scope>
    <source>
        <strain evidence="3">CRL 75-36-700-3 / race SCCL</strain>
    </source>
</reference>
<reference key="1">
    <citation type="submission" date="2007-01" db="EMBL/GenBank/DDBJ databases">
        <title>The Genome Sequence of Puccinia graminis f. sp. tritici Strain CRL 75-36-700-3.</title>
        <authorList>
            <consortium name="The Broad Institute Genome Sequencing Platform"/>
            <person name="Birren B."/>
            <person name="Lander E."/>
            <person name="Galagan J."/>
            <person name="Nusbaum C."/>
            <person name="Devon K."/>
            <person name="Cuomo C."/>
            <person name="Jaffe D."/>
            <person name="Butler J."/>
            <person name="Alvarez P."/>
            <person name="Gnerre S."/>
            <person name="Grabherr M."/>
            <person name="Mauceli E."/>
            <person name="Brockman W."/>
            <person name="Young S."/>
            <person name="LaButti K."/>
            <person name="Sykes S."/>
            <person name="DeCaprio D."/>
            <person name="Crawford M."/>
            <person name="Koehrsen M."/>
            <person name="Engels R."/>
            <person name="Montgomery P."/>
            <person name="Pearson M."/>
            <person name="Howarth C."/>
            <person name="Larson L."/>
            <person name="White J."/>
            <person name="Zeng Q."/>
            <person name="Kodira C."/>
            <person name="Yandava C."/>
            <person name="Alvarado L."/>
            <person name="O'Leary S."/>
            <person name="Szabo L."/>
            <person name="Dean R."/>
            <person name="Schein J."/>
        </authorList>
    </citation>
    <scope>NUCLEOTIDE SEQUENCE</scope>
    <source>
        <strain>CRL 75-36-700-3</strain>
    </source>
</reference>
<dbReference type="EMBL" id="DS178267">
    <property type="protein sequence ID" value="EFP77405.2"/>
    <property type="molecule type" value="Genomic_DNA"/>
</dbReference>
<dbReference type="PANTHER" id="PTHR46169:SF15">
    <property type="entry name" value="INNER CENTROMERE PROTEIN A-LIKE ISOFORM X1-RELATED"/>
    <property type="match status" value="1"/>
</dbReference>
<dbReference type="Proteomes" id="UP000008783">
    <property type="component" value="Unassembled WGS sequence"/>
</dbReference>
<accession>E3JZD0</accession>
<dbReference type="HOGENOM" id="CLU_013565_1_0_1"/>
<dbReference type="KEGG" id="pgr:PGTG_03361"/>
<evidence type="ECO:0000313" key="3">
    <source>
        <dbReference type="Proteomes" id="UP000008783"/>
    </source>
</evidence>
<feature type="compositionally biased region" description="Polar residues" evidence="1">
    <location>
        <begin position="31"/>
        <end position="40"/>
    </location>
</feature>
<dbReference type="VEuPathDB" id="FungiDB:PGTG_03361"/>
<dbReference type="OrthoDB" id="2748837at2759"/>
<protein>
    <recommendedName>
        <fullName evidence="4">DUF659 domain-containing protein</fullName>
    </recommendedName>
</protein>
<feature type="region of interest" description="Disordered" evidence="1">
    <location>
        <begin position="367"/>
        <end position="397"/>
    </location>
</feature>
<evidence type="ECO:0008006" key="4">
    <source>
        <dbReference type="Google" id="ProtNLM"/>
    </source>
</evidence>
<dbReference type="RefSeq" id="XP_003321824.2">
    <property type="nucleotide sequence ID" value="XM_003321776.2"/>
</dbReference>
<dbReference type="InterPro" id="IPR012337">
    <property type="entry name" value="RNaseH-like_sf"/>
</dbReference>
<dbReference type="GeneID" id="10538115"/>
<dbReference type="InParanoid" id="E3JZD0"/>
<gene>
    <name evidence="2" type="ORF">PGTG_03361</name>
</gene>
<evidence type="ECO:0000313" key="2">
    <source>
        <dbReference type="EMBL" id="EFP77405.2"/>
    </source>
</evidence>
<dbReference type="InterPro" id="IPR052717">
    <property type="entry name" value="Vacuolar_transposase_reg"/>
</dbReference>
<dbReference type="SUPFAM" id="SSF53098">
    <property type="entry name" value="Ribonuclease H-like"/>
    <property type="match status" value="1"/>
</dbReference>
<sequence>MERRSKRIRRREERDDNSDTSDPPPMEPNEGESTASTTNHMDPDSTDALRLDHAIKLARNQVSSAYASYEVPTMSDQKDKYDRYMIAWQCKTCSKKINRPAHESSCGNLLAHAARCSKKASNPSGHRTLASLGVSGTGDIDPWETDVFEFPQVLQRCVVWCAESAKPFSALEEDSMKRLLHPTILKNLPNRKMISQGIHMLYLCVQEKLCEELKMHEGGLYLGVDAWQSPNRYDIIGTVVYRLVDDGAGNAKLDAMPLDFVQLKERHTGKYLAHMVRYIVEKFGLENRICGIVSDNASNNETMISELESLNWKRFKGEEQWMRCFAHIVNLIVKAILQPFARKKSHGTAEYEESDDEEEHELIERFNEEKENSDLDDDADIHTTPEGNNDPELPSDDELTLANLEDLEAEDSQDNYTSDSCRQSLAKFCRIAMKLRKSPNSKAKFIEICQETECKKPHTIERDVPTRWNSTYLQLASIVRCEEAIIMWQRDKQFGIPRNYHLQQEDFDLAADLVQILLPFYEITLQLSTSASARLADIVVMIDQITSNLGAVIANQVPDRDHPPALRNACRAGLRITNKYYSLTDCSPLYRIAMVLHPSFKDEYFKLAKWPKEWIDEAVKLTREMYNKWYKPRNTESAPRSAGKGQARVNFI</sequence>
<dbReference type="AlphaFoldDB" id="E3JZD0"/>